<name>A0A1X0VDX6_LEUPS</name>
<dbReference type="PANTHER" id="PTHR48073">
    <property type="entry name" value="O-SUCCINYLBENZOATE SYNTHASE-RELATED"/>
    <property type="match status" value="1"/>
</dbReference>
<dbReference type="InterPro" id="IPR013342">
    <property type="entry name" value="Mandelate_racemase_C"/>
</dbReference>
<keyword evidence="2 6" id="KW-0479">Metal-binding</keyword>
<dbReference type="GO" id="GO:0046872">
    <property type="term" value="F:metal ion binding"/>
    <property type="evidence" value="ECO:0007669"/>
    <property type="project" value="UniProtKB-KW"/>
</dbReference>
<comment type="similarity">
    <text evidence="1 7">Belongs to the mandelate racemase/muconate lactonizing enzyme family.</text>
</comment>
<evidence type="ECO:0000256" key="4">
    <source>
        <dbReference type="ARBA" id="ARBA00023235"/>
    </source>
</evidence>
<reference evidence="9 10" key="1">
    <citation type="journal article" date="2017" name="Front. Microbiol.">
        <title>Genomic Characterization of Dairy Associated Leuconostoc Species and Diversity of Leuconostocs in Undefined Mixed Mesophilic Starter Cultures.</title>
        <authorList>
            <person name="Frantzen C.A."/>
            <person name="Kot W."/>
            <person name="Pedersen T.B."/>
            <person name="Ardo Y.M."/>
            <person name="Broadbent J.R."/>
            <person name="Neve H."/>
            <person name="Hansen L.H."/>
            <person name="Dal Bello F."/>
            <person name="Ostlie H.M."/>
            <person name="Kleppen H.P."/>
            <person name="Vogensen F.K."/>
            <person name="Holo H."/>
        </authorList>
    </citation>
    <scope>NUCLEOTIDE SEQUENCE [LARGE SCALE GENOMIC DNA]</scope>
    <source>
        <strain evidence="9 10">LMGCF08</strain>
    </source>
</reference>
<dbReference type="Pfam" id="PF13378">
    <property type="entry name" value="MR_MLE_C"/>
    <property type="match status" value="1"/>
</dbReference>
<feature type="binding site" evidence="6">
    <location>
        <position position="248"/>
    </location>
    <ligand>
        <name>Mg(2+)</name>
        <dbReference type="ChEBI" id="CHEBI:18420"/>
    </ligand>
</feature>
<accession>A0A1X0VDX6</accession>
<dbReference type="AlphaFoldDB" id="A0A1X0VDX6"/>
<dbReference type="RefSeq" id="WP_080519359.1">
    <property type="nucleotide sequence ID" value="NZ_MPLS01000012.1"/>
</dbReference>
<feature type="binding site" evidence="6">
    <location>
        <position position="223"/>
    </location>
    <ligand>
        <name>Mg(2+)</name>
        <dbReference type="ChEBI" id="CHEBI:18420"/>
    </ligand>
</feature>
<dbReference type="Proteomes" id="UP000192288">
    <property type="component" value="Unassembled WGS sequence"/>
</dbReference>
<dbReference type="SFLD" id="SFLDS00001">
    <property type="entry name" value="Enolase"/>
    <property type="match status" value="1"/>
</dbReference>
<dbReference type="SUPFAM" id="SSF51604">
    <property type="entry name" value="Enolase C-terminal domain-like"/>
    <property type="match status" value="1"/>
</dbReference>
<protein>
    <recommendedName>
        <fullName evidence="7">Dipeptide epimerase</fullName>
        <ecNumber evidence="7">5.1.1.-</ecNumber>
    </recommendedName>
</protein>
<evidence type="ECO:0000256" key="6">
    <source>
        <dbReference type="PIRSR" id="PIRSR634603-3"/>
    </source>
</evidence>
<feature type="active site" description="Proton acceptor; specific for (S)-substrate epimerization" evidence="5">
    <location>
        <position position="272"/>
    </location>
</feature>
<dbReference type="PANTHER" id="PTHR48073:SF2">
    <property type="entry name" value="O-SUCCINYLBENZOATE SYNTHASE"/>
    <property type="match status" value="1"/>
</dbReference>
<dbReference type="eggNOG" id="COG4948">
    <property type="taxonomic scope" value="Bacteria"/>
</dbReference>
<organism evidence="9 10">
    <name type="scientific">Leuconostoc pseudomesenteroides</name>
    <dbReference type="NCBI Taxonomy" id="33968"/>
    <lineage>
        <taxon>Bacteria</taxon>
        <taxon>Bacillati</taxon>
        <taxon>Bacillota</taxon>
        <taxon>Bacilli</taxon>
        <taxon>Lactobacillales</taxon>
        <taxon>Lactobacillaceae</taxon>
        <taxon>Leuconostoc</taxon>
    </lineage>
</organism>
<dbReference type="Gene3D" id="3.20.20.120">
    <property type="entry name" value="Enolase-like C-terminal domain"/>
    <property type="match status" value="1"/>
</dbReference>
<proteinExistence type="inferred from homology"/>
<feature type="domain" description="Mandelate racemase/muconate lactonizing enzyme C-terminal" evidence="8">
    <location>
        <begin position="146"/>
        <end position="244"/>
    </location>
</feature>
<evidence type="ECO:0000313" key="10">
    <source>
        <dbReference type="Proteomes" id="UP000192288"/>
    </source>
</evidence>
<feature type="binding site" evidence="6">
    <location>
        <position position="195"/>
    </location>
    <ligand>
        <name>Mg(2+)</name>
        <dbReference type="ChEBI" id="CHEBI:18420"/>
    </ligand>
</feature>
<dbReference type="EC" id="5.1.1.-" evidence="7"/>
<comment type="caution">
    <text evidence="9">The sequence shown here is derived from an EMBL/GenBank/DDBJ whole genome shotgun (WGS) entry which is preliminary data.</text>
</comment>
<gene>
    <name evidence="9" type="ORF">BMR96_04795</name>
</gene>
<dbReference type="InterPro" id="IPR034603">
    <property type="entry name" value="Dipeptide_epimerase"/>
</dbReference>
<dbReference type="EMBL" id="MPLS01000012">
    <property type="protein sequence ID" value="ORI97900.1"/>
    <property type="molecule type" value="Genomic_DNA"/>
</dbReference>
<evidence type="ECO:0000256" key="5">
    <source>
        <dbReference type="PIRSR" id="PIRSR634603-1"/>
    </source>
</evidence>
<feature type="active site" description="Proton acceptor; specific for (R)-substrate epimerization" evidence="5">
    <location>
        <position position="167"/>
    </location>
</feature>
<evidence type="ECO:0000256" key="1">
    <source>
        <dbReference type="ARBA" id="ARBA00008031"/>
    </source>
</evidence>
<dbReference type="SMART" id="SM00922">
    <property type="entry name" value="MR_MLE"/>
    <property type="match status" value="1"/>
</dbReference>
<keyword evidence="3 6" id="KW-0460">Magnesium</keyword>
<evidence type="ECO:0000256" key="3">
    <source>
        <dbReference type="ARBA" id="ARBA00022842"/>
    </source>
</evidence>
<dbReference type="Pfam" id="PF02746">
    <property type="entry name" value="MR_MLE_N"/>
    <property type="match status" value="1"/>
</dbReference>
<dbReference type="STRING" id="33968.BMS77_06730"/>
<dbReference type="InterPro" id="IPR029017">
    <property type="entry name" value="Enolase-like_N"/>
</dbReference>
<dbReference type="Gene3D" id="3.30.390.10">
    <property type="entry name" value="Enolase-like, N-terminal domain"/>
    <property type="match status" value="1"/>
</dbReference>
<dbReference type="CDD" id="cd03319">
    <property type="entry name" value="L-Ala-DL-Glu_epimerase"/>
    <property type="match status" value="1"/>
</dbReference>
<evidence type="ECO:0000256" key="2">
    <source>
        <dbReference type="ARBA" id="ARBA00022723"/>
    </source>
</evidence>
<dbReference type="SUPFAM" id="SSF54826">
    <property type="entry name" value="Enolase N-terminal domain-like"/>
    <property type="match status" value="1"/>
</dbReference>
<dbReference type="InterPro" id="IPR029065">
    <property type="entry name" value="Enolase_C-like"/>
</dbReference>
<evidence type="ECO:0000313" key="9">
    <source>
        <dbReference type="EMBL" id="ORI97900.1"/>
    </source>
</evidence>
<sequence>MIIVSDIKLKKYTVKLKRPFVTNLHRQDNAGGIVIAVSAKTETGIIFTGYGEAVPSLKVTGDTLTSIVAVINDIVKPAIVNQTFQTPAEVDEFVHGLIVFNSAARVAVSEAVYDIFARIADLPIAEYLGGTSQPLVTDYTLSISQKNQMLQDADGIVSRGFSALKIKVGGDTIVNEIDKIAQLNHRYQKIHFRIDANQAWTVAQTMQFIEMALTKELPIDFIEQPLKVGFEHQLKALVVKSKIPIMLDESVFNHHQAFQYMHETAVRLINVKLEKAGSITEAQKIFQTVNDFNGQAMIGCMIESKISIAFAVALANTNKTVKYVDLDAPFMFDYDLVSDGLRLDQTQLIPSNRSGLGIAQRSFDVI</sequence>
<keyword evidence="4 7" id="KW-0413">Isomerase</keyword>
<evidence type="ECO:0000259" key="8">
    <source>
        <dbReference type="SMART" id="SM00922"/>
    </source>
</evidence>
<dbReference type="GO" id="GO:0016855">
    <property type="term" value="F:racemase and epimerase activity, acting on amino acids and derivatives"/>
    <property type="evidence" value="ECO:0007669"/>
    <property type="project" value="UniProtKB-UniRule"/>
</dbReference>
<comment type="cofactor">
    <cofactor evidence="6 7">
        <name>Mg(2+)</name>
        <dbReference type="ChEBI" id="CHEBI:18420"/>
    </cofactor>
    <text evidence="6 7">Binds 1 Mg(2+) ion per subunit.</text>
</comment>
<evidence type="ECO:0000256" key="7">
    <source>
        <dbReference type="RuleBase" id="RU366006"/>
    </source>
</evidence>
<dbReference type="SFLD" id="SFLDF00009">
    <property type="entry name" value="o-succinylbenzoate_synthase"/>
    <property type="match status" value="1"/>
</dbReference>
<dbReference type="SFLD" id="SFLDG00180">
    <property type="entry name" value="muconate_cycloisomerase"/>
    <property type="match status" value="1"/>
</dbReference>
<dbReference type="InterPro" id="IPR036849">
    <property type="entry name" value="Enolase-like_C_sf"/>
</dbReference>
<dbReference type="InterPro" id="IPR013341">
    <property type="entry name" value="Mandelate_racemase_N_dom"/>
</dbReference>